<dbReference type="Proteomes" id="UP000027195">
    <property type="component" value="Unassembled WGS sequence"/>
</dbReference>
<name>A0A067MTZ2_BOTB1</name>
<protein>
    <submittedName>
        <fullName evidence="1">Uncharacterized protein</fullName>
    </submittedName>
</protein>
<evidence type="ECO:0000313" key="2">
    <source>
        <dbReference type="Proteomes" id="UP000027195"/>
    </source>
</evidence>
<proteinExistence type="predicted"/>
<keyword evidence="2" id="KW-1185">Reference proteome</keyword>
<organism evidence="1 2">
    <name type="scientific">Botryobasidium botryosum (strain FD-172 SS1)</name>
    <dbReference type="NCBI Taxonomy" id="930990"/>
    <lineage>
        <taxon>Eukaryota</taxon>
        <taxon>Fungi</taxon>
        <taxon>Dikarya</taxon>
        <taxon>Basidiomycota</taxon>
        <taxon>Agaricomycotina</taxon>
        <taxon>Agaricomycetes</taxon>
        <taxon>Cantharellales</taxon>
        <taxon>Botryobasidiaceae</taxon>
        <taxon>Botryobasidium</taxon>
    </lineage>
</organism>
<dbReference type="HOGENOM" id="CLU_006344_6_1_1"/>
<reference evidence="2" key="1">
    <citation type="journal article" date="2014" name="Proc. Natl. Acad. Sci. U.S.A.">
        <title>Extensive sampling of basidiomycete genomes demonstrates inadequacy of the white-rot/brown-rot paradigm for wood decay fungi.</title>
        <authorList>
            <person name="Riley R."/>
            <person name="Salamov A.A."/>
            <person name="Brown D.W."/>
            <person name="Nagy L.G."/>
            <person name="Floudas D."/>
            <person name="Held B.W."/>
            <person name="Levasseur A."/>
            <person name="Lombard V."/>
            <person name="Morin E."/>
            <person name="Otillar R."/>
            <person name="Lindquist E.A."/>
            <person name="Sun H."/>
            <person name="LaButti K.M."/>
            <person name="Schmutz J."/>
            <person name="Jabbour D."/>
            <person name="Luo H."/>
            <person name="Baker S.E."/>
            <person name="Pisabarro A.G."/>
            <person name="Walton J.D."/>
            <person name="Blanchette R.A."/>
            <person name="Henrissat B."/>
            <person name="Martin F."/>
            <person name="Cullen D."/>
            <person name="Hibbett D.S."/>
            <person name="Grigoriev I.V."/>
        </authorList>
    </citation>
    <scope>NUCLEOTIDE SEQUENCE [LARGE SCALE GENOMIC DNA]</scope>
    <source>
        <strain evidence="2">FD-172 SS1</strain>
    </source>
</reference>
<evidence type="ECO:0000313" key="1">
    <source>
        <dbReference type="EMBL" id="KDQ19208.1"/>
    </source>
</evidence>
<dbReference type="STRING" id="930990.A0A067MTZ2"/>
<sequence length="149" mass="17186">MFKIKNTSDGQRFTQWTGNDSKALMKVLLPALVGLVPPKIIHCVRSFLNLCYLLHQYLHDNNNLDKIDATLAEYYHHHEFFRQAGVCPNGFRQPRQHALGHYQRLITLFGSPNGLCSSITESRHITAVKEPYRRLNRWNAVSQIAITNQ</sequence>
<dbReference type="InParanoid" id="A0A067MTZ2"/>
<accession>A0A067MTZ2</accession>
<gene>
    <name evidence="1" type="ORF">BOTBODRAFT_170341</name>
</gene>
<dbReference type="OrthoDB" id="3246013at2759"/>
<dbReference type="AlphaFoldDB" id="A0A067MTZ2"/>
<dbReference type="EMBL" id="KL198019">
    <property type="protein sequence ID" value="KDQ19208.1"/>
    <property type="molecule type" value="Genomic_DNA"/>
</dbReference>